<accession>A0AAV7WWV1</accession>
<protein>
    <submittedName>
        <fullName evidence="1">Uncharacterized protein</fullName>
    </submittedName>
</protein>
<proteinExistence type="predicted"/>
<dbReference type="EMBL" id="JANPWB010000001">
    <property type="protein sequence ID" value="KAJ1216384.1"/>
    <property type="molecule type" value="Genomic_DNA"/>
</dbReference>
<gene>
    <name evidence="1" type="ORF">NDU88_003986</name>
</gene>
<sequence>MWPTLRLLWGPKQLETSQAQVEERWLVSLDTKPSPSAPSSFILMSAAAAQTQWRLLRAHISSPDLTRHHRDLAQGAARGPGSDERGTQCSGFTVAECTWASNVVSGSYTFV</sequence>
<dbReference type="Proteomes" id="UP001066276">
    <property type="component" value="Chromosome 1_1"/>
</dbReference>
<reference evidence="1" key="1">
    <citation type="journal article" date="2022" name="bioRxiv">
        <title>Sequencing and chromosome-scale assembly of the giantPleurodeles waltlgenome.</title>
        <authorList>
            <person name="Brown T."/>
            <person name="Elewa A."/>
            <person name="Iarovenko S."/>
            <person name="Subramanian E."/>
            <person name="Araus A.J."/>
            <person name="Petzold A."/>
            <person name="Susuki M."/>
            <person name="Suzuki K.-i.T."/>
            <person name="Hayashi T."/>
            <person name="Toyoda A."/>
            <person name="Oliveira C."/>
            <person name="Osipova E."/>
            <person name="Leigh N.D."/>
            <person name="Simon A."/>
            <person name="Yun M.H."/>
        </authorList>
    </citation>
    <scope>NUCLEOTIDE SEQUENCE</scope>
    <source>
        <strain evidence="1">20211129_DDA</strain>
        <tissue evidence="1">Liver</tissue>
    </source>
</reference>
<evidence type="ECO:0000313" key="2">
    <source>
        <dbReference type="Proteomes" id="UP001066276"/>
    </source>
</evidence>
<keyword evidence="2" id="KW-1185">Reference proteome</keyword>
<evidence type="ECO:0000313" key="1">
    <source>
        <dbReference type="EMBL" id="KAJ1216384.1"/>
    </source>
</evidence>
<dbReference type="AlphaFoldDB" id="A0AAV7WWV1"/>
<comment type="caution">
    <text evidence="1">The sequence shown here is derived from an EMBL/GenBank/DDBJ whole genome shotgun (WGS) entry which is preliminary data.</text>
</comment>
<name>A0AAV7WWV1_PLEWA</name>
<organism evidence="1 2">
    <name type="scientific">Pleurodeles waltl</name>
    <name type="common">Iberian ribbed newt</name>
    <dbReference type="NCBI Taxonomy" id="8319"/>
    <lineage>
        <taxon>Eukaryota</taxon>
        <taxon>Metazoa</taxon>
        <taxon>Chordata</taxon>
        <taxon>Craniata</taxon>
        <taxon>Vertebrata</taxon>
        <taxon>Euteleostomi</taxon>
        <taxon>Amphibia</taxon>
        <taxon>Batrachia</taxon>
        <taxon>Caudata</taxon>
        <taxon>Salamandroidea</taxon>
        <taxon>Salamandridae</taxon>
        <taxon>Pleurodelinae</taxon>
        <taxon>Pleurodeles</taxon>
    </lineage>
</organism>